<dbReference type="EMBL" id="MK770119">
    <property type="protein sequence ID" value="QCW23941.1"/>
    <property type="molecule type" value="Genomic_DNA"/>
</dbReference>
<dbReference type="Proteomes" id="UP000308921">
    <property type="component" value="Segment"/>
</dbReference>
<evidence type="ECO:0000313" key="2">
    <source>
        <dbReference type="Proteomes" id="UP000308921"/>
    </source>
</evidence>
<protein>
    <submittedName>
        <fullName evidence="1">Uncharacterized protein</fullName>
    </submittedName>
</protein>
<keyword evidence="2" id="KW-1185">Reference proteome</keyword>
<organism evidence="1 2">
    <name type="scientific">Pantoea phage vB_PagS_AAS21</name>
    <dbReference type="NCBI Taxonomy" id="2575261"/>
    <lineage>
        <taxon>Viruses</taxon>
        <taxon>Duplodnaviria</taxon>
        <taxon>Heunggongvirae</taxon>
        <taxon>Uroviricota</taxon>
        <taxon>Caudoviricetes</taxon>
        <taxon>Demerecviridae</taxon>
        <taxon>Keyvirus</taxon>
        <taxon>Keyvirus AAS21</taxon>
    </lineage>
</organism>
<accession>A0A4Y5P1U9</accession>
<proteinExistence type="predicted"/>
<evidence type="ECO:0000313" key="1">
    <source>
        <dbReference type="EMBL" id="QCW23941.1"/>
    </source>
</evidence>
<name>A0A4Y5P1U9_9CAUD</name>
<gene>
    <name evidence="1" type="ORF">AAS21_gp203</name>
</gene>
<reference evidence="1 2" key="1">
    <citation type="submission" date="2019-04" db="EMBL/GenBank/DDBJ databases">
        <title>Complete genome sequence of Pantoea bacteriophage vB_PagS_AAS21.</title>
        <authorList>
            <person name="Truncaite L."/>
            <person name="Simoliuniene M."/>
            <person name="Zajanckauskaite A."/>
            <person name="Meskys R."/>
            <person name="Simoliunas E."/>
        </authorList>
    </citation>
    <scope>NUCLEOTIDE SEQUENCE [LARGE SCALE GENOMIC DNA]</scope>
</reference>
<sequence>MIQCLTHSLMILSRHTMCRLSVNC</sequence>